<evidence type="ECO:0000256" key="1">
    <source>
        <dbReference type="SAM" id="SignalP"/>
    </source>
</evidence>
<feature type="chain" id="PRO_5013046073" evidence="1">
    <location>
        <begin position="21"/>
        <end position="137"/>
    </location>
</feature>
<accession>A0A1S8CS05</accession>
<comment type="caution">
    <text evidence="2">The sequence shown here is derived from an EMBL/GenBank/DDBJ whole genome shotgun (WGS) entry which is preliminary data.</text>
</comment>
<feature type="signal peptide" evidence="1">
    <location>
        <begin position="1"/>
        <end position="20"/>
    </location>
</feature>
<proteinExistence type="predicted"/>
<gene>
    <name evidence="2" type="ORF">BKE30_15125</name>
</gene>
<keyword evidence="1" id="KW-0732">Signal</keyword>
<name>A0A1S8CS05_9GAMM</name>
<dbReference type="STRING" id="1907941.BKE30_15125"/>
<reference evidence="2 3" key="1">
    <citation type="submission" date="2016-10" db="EMBL/GenBank/DDBJ databases">
        <title>Draft Genome sequence of Alkanindiges sp. strain H1.</title>
        <authorList>
            <person name="Subhash Y."/>
            <person name="Lee S."/>
        </authorList>
    </citation>
    <scope>NUCLEOTIDE SEQUENCE [LARGE SCALE GENOMIC DNA]</scope>
    <source>
        <strain evidence="2 3">H1</strain>
    </source>
</reference>
<protein>
    <submittedName>
        <fullName evidence="2">Uncharacterized protein</fullName>
    </submittedName>
</protein>
<dbReference type="RefSeq" id="WP_076879415.1">
    <property type="nucleotide sequence ID" value="NZ_MLCN01000068.1"/>
</dbReference>
<evidence type="ECO:0000313" key="3">
    <source>
        <dbReference type="Proteomes" id="UP000192132"/>
    </source>
</evidence>
<organism evidence="2 3">
    <name type="scientific">Alkanindiges hydrocarboniclasticus</name>
    <dbReference type="NCBI Taxonomy" id="1907941"/>
    <lineage>
        <taxon>Bacteria</taxon>
        <taxon>Pseudomonadati</taxon>
        <taxon>Pseudomonadota</taxon>
        <taxon>Gammaproteobacteria</taxon>
        <taxon>Moraxellales</taxon>
        <taxon>Moraxellaceae</taxon>
        <taxon>Alkanindiges</taxon>
    </lineage>
</organism>
<dbReference type="EMBL" id="MLCN01000068">
    <property type="protein sequence ID" value="ONG37167.1"/>
    <property type="molecule type" value="Genomic_DNA"/>
</dbReference>
<dbReference type="Proteomes" id="UP000192132">
    <property type="component" value="Unassembled WGS sequence"/>
</dbReference>
<evidence type="ECO:0000313" key="2">
    <source>
        <dbReference type="EMBL" id="ONG37167.1"/>
    </source>
</evidence>
<keyword evidence="3" id="KW-1185">Reference proteome</keyword>
<dbReference type="AlphaFoldDB" id="A0A1S8CS05"/>
<sequence length="137" mass="15240">MKCYLAMLPLLLLSSFSTNAAIIVIQKNSASTPITIHLPQKPFKSSISQPSSSGSTELLLSVDDVLDNFLSRLNATFYADPKMLNSTVTEIVQNYKNNGFNFRVSCTKNNDALILKTNDKRIFYIYPTELGGIKQVQ</sequence>